<reference evidence="3 4" key="1">
    <citation type="submission" date="2017-04" db="EMBL/GenBank/DDBJ databases">
        <title>Comparative genome analysis of Subtercola boreus.</title>
        <authorList>
            <person name="Cho Y.-J."/>
            <person name="Cho A."/>
            <person name="Kim O.-S."/>
            <person name="Lee J.-I."/>
        </authorList>
    </citation>
    <scope>NUCLEOTIDE SEQUENCE [LARGE SCALE GENOMIC DNA]</scope>
    <source>
        <strain evidence="3 4">P27444</strain>
    </source>
</reference>
<protein>
    <recommendedName>
        <fullName evidence="5">SDR family oxidoreductase</fullName>
    </recommendedName>
</protein>
<organism evidence="3 4">
    <name type="scientific">Subtercola boreus</name>
    <dbReference type="NCBI Taxonomy" id="120213"/>
    <lineage>
        <taxon>Bacteria</taxon>
        <taxon>Bacillati</taxon>
        <taxon>Actinomycetota</taxon>
        <taxon>Actinomycetes</taxon>
        <taxon>Micrococcales</taxon>
        <taxon>Microbacteriaceae</taxon>
        <taxon>Subtercola</taxon>
    </lineage>
</organism>
<dbReference type="InterPro" id="IPR002347">
    <property type="entry name" value="SDR_fam"/>
</dbReference>
<dbReference type="AlphaFoldDB" id="A0A3E0VB11"/>
<evidence type="ECO:0000313" key="3">
    <source>
        <dbReference type="EMBL" id="RFA07004.1"/>
    </source>
</evidence>
<dbReference type="Pfam" id="PF13561">
    <property type="entry name" value="adh_short_C2"/>
    <property type="match status" value="1"/>
</dbReference>
<comment type="similarity">
    <text evidence="1">Belongs to the short-chain dehydrogenases/reductases (SDR) family.</text>
</comment>
<dbReference type="OrthoDB" id="286404at2"/>
<dbReference type="PANTHER" id="PTHR43477">
    <property type="entry name" value="DIHYDROANTICAPSIN 7-DEHYDROGENASE"/>
    <property type="match status" value="1"/>
</dbReference>
<evidence type="ECO:0000313" key="4">
    <source>
        <dbReference type="Proteomes" id="UP000256709"/>
    </source>
</evidence>
<accession>A0A3E0VB11</accession>
<dbReference type="Proteomes" id="UP000256709">
    <property type="component" value="Unassembled WGS sequence"/>
</dbReference>
<sequence>MTVPSYGIDIPGHVVVTGTGSGLGLDCAKALIAIGVHVIGVDVSPEPQELIGPQYRHARGSVADEALWAQVAETVREIGPQGPADGLGFIGAAAILEVGTLRTDTAEVWRRSWEVNVLGNVLALQALLPLLELSERSAAVIVTSVDAQFGEEQLAAYSSSKAAISGAVRSIALDFARSGITINLLAPGPMRAGLFERHLAASADPAAFLATREARQPIGRIVGADEVAAVALFLLSNRASAIFGSTVTADGGLTAGFDFRGGETAVQSS</sequence>
<dbReference type="InterPro" id="IPR036291">
    <property type="entry name" value="NAD(P)-bd_dom_sf"/>
</dbReference>
<dbReference type="PANTHER" id="PTHR43477:SF1">
    <property type="entry name" value="DIHYDROANTICAPSIN 7-DEHYDROGENASE"/>
    <property type="match status" value="1"/>
</dbReference>
<evidence type="ECO:0000256" key="1">
    <source>
        <dbReference type="ARBA" id="ARBA00006484"/>
    </source>
</evidence>
<dbReference type="SUPFAM" id="SSF51735">
    <property type="entry name" value="NAD(P)-binding Rossmann-fold domains"/>
    <property type="match status" value="1"/>
</dbReference>
<dbReference type="PRINTS" id="PR00081">
    <property type="entry name" value="GDHRDH"/>
</dbReference>
<comment type="caution">
    <text evidence="3">The sequence shown here is derived from an EMBL/GenBank/DDBJ whole genome shotgun (WGS) entry which is preliminary data.</text>
</comment>
<evidence type="ECO:0008006" key="5">
    <source>
        <dbReference type="Google" id="ProtNLM"/>
    </source>
</evidence>
<dbReference type="InterPro" id="IPR051122">
    <property type="entry name" value="SDR_DHRS6-like"/>
</dbReference>
<dbReference type="GO" id="GO:0016491">
    <property type="term" value="F:oxidoreductase activity"/>
    <property type="evidence" value="ECO:0007669"/>
    <property type="project" value="UniProtKB-KW"/>
</dbReference>
<keyword evidence="2" id="KW-0560">Oxidoreductase</keyword>
<dbReference type="Gene3D" id="3.40.50.720">
    <property type="entry name" value="NAD(P)-binding Rossmann-like Domain"/>
    <property type="match status" value="1"/>
</dbReference>
<proteinExistence type="inferred from homology"/>
<name>A0A3E0VB11_9MICO</name>
<gene>
    <name evidence="3" type="ORF">B7R21_17415</name>
</gene>
<dbReference type="CDD" id="cd05233">
    <property type="entry name" value="SDR_c"/>
    <property type="match status" value="1"/>
</dbReference>
<dbReference type="EMBL" id="NBXA01000033">
    <property type="protein sequence ID" value="RFA07004.1"/>
    <property type="molecule type" value="Genomic_DNA"/>
</dbReference>
<evidence type="ECO:0000256" key="2">
    <source>
        <dbReference type="ARBA" id="ARBA00023002"/>
    </source>
</evidence>